<name>A0ACB9KLV8_BAUVA</name>
<evidence type="ECO:0000313" key="1">
    <source>
        <dbReference type="EMBL" id="KAI4298253.1"/>
    </source>
</evidence>
<sequence length="99" mass="11396">MYYFSIFLLPPSSSPPPFPLSHLLNSEIGNWSGDEEASLDKKQELMRELNAMHARSNKFFQSSSELDLEKSIKHLHAEAEDMSQVEIQNTTLDRILHLH</sequence>
<organism evidence="1 2">
    <name type="scientific">Bauhinia variegata</name>
    <name type="common">Purple orchid tree</name>
    <name type="synonym">Phanera variegata</name>
    <dbReference type="NCBI Taxonomy" id="167791"/>
    <lineage>
        <taxon>Eukaryota</taxon>
        <taxon>Viridiplantae</taxon>
        <taxon>Streptophyta</taxon>
        <taxon>Embryophyta</taxon>
        <taxon>Tracheophyta</taxon>
        <taxon>Spermatophyta</taxon>
        <taxon>Magnoliopsida</taxon>
        <taxon>eudicotyledons</taxon>
        <taxon>Gunneridae</taxon>
        <taxon>Pentapetalae</taxon>
        <taxon>rosids</taxon>
        <taxon>fabids</taxon>
        <taxon>Fabales</taxon>
        <taxon>Fabaceae</taxon>
        <taxon>Cercidoideae</taxon>
        <taxon>Cercideae</taxon>
        <taxon>Bauhiniinae</taxon>
        <taxon>Bauhinia</taxon>
    </lineage>
</organism>
<protein>
    <submittedName>
        <fullName evidence="1">Uncharacterized protein</fullName>
    </submittedName>
</protein>
<reference evidence="1 2" key="1">
    <citation type="journal article" date="2022" name="DNA Res.">
        <title>Chromosomal-level genome assembly of the orchid tree Bauhinia variegata (Leguminosae; Cercidoideae) supports the allotetraploid origin hypothesis of Bauhinia.</title>
        <authorList>
            <person name="Zhong Y."/>
            <person name="Chen Y."/>
            <person name="Zheng D."/>
            <person name="Pang J."/>
            <person name="Liu Y."/>
            <person name="Luo S."/>
            <person name="Meng S."/>
            <person name="Qian L."/>
            <person name="Wei D."/>
            <person name="Dai S."/>
            <person name="Zhou R."/>
        </authorList>
    </citation>
    <scope>NUCLEOTIDE SEQUENCE [LARGE SCALE GENOMIC DNA]</scope>
    <source>
        <strain evidence="1">BV-YZ2020</strain>
    </source>
</reference>
<dbReference type="Proteomes" id="UP000828941">
    <property type="component" value="Chromosome 13"/>
</dbReference>
<gene>
    <name evidence="1" type="ORF">L6164_031833</name>
</gene>
<keyword evidence="2" id="KW-1185">Reference proteome</keyword>
<comment type="caution">
    <text evidence="1">The sequence shown here is derived from an EMBL/GenBank/DDBJ whole genome shotgun (WGS) entry which is preliminary data.</text>
</comment>
<accession>A0ACB9KLV8</accession>
<evidence type="ECO:0000313" key="2">
    <source>
        <dbReference type="Proteomes" id="UP000828941"/>
    </source>
</evidence>
<proteinExistence type="predicted"/>
<dbReference type="EMBL" id="CM039438">
    <property type="protein sequence ID" value="KAI4298253.1"/>
    <property type="molecule type" value="Genomic_DNA"/>
</dbReference>